<dbReference type="Pfam" id="PF10415">
    <property type="entry name" value="FumaraseC_C"/>
    <property type="match status" value="1"/>
</dbReference>
<dbReference type="AlphaFoldDB" id="X1V4I5"/>
<dbReference type="PANTHER" id="PTHR42696">
    <property type="entry name" value="ASPARTATE AMMONIA-LYASE"/>
    <property type="match status" value="1"/>
</dbReference>
<dbReference type="Gene3D" id="1.20.200.10">
    <property type="entry name" value="Fumarase/aspartase (Central domain)"/>
    <property type="match status" value="1"/>
</dbReference>
<dbReference type="PANTHER" id="PTHR42696:SF2">
    <property type="entry name" value="ASPARTATE AMMONIA-LYASE"/>
    <property type="match status" value="1"/>
</dbReference>
<proteinExistence type="predicted"/>
<dbReference type="Gene3D" id="1.10.40.30">
    <property type="entry name" value="Fumarase/aspartase (C-terminal domain)"/>
    <property type="match status" value="1"/>
</dbReference>
<dbReference type="FunFam" id="1.10.40.30:FF:000002">
    <property type="entry name" value="Fumarate hydratase class II"/>
    <property type="match status" value="1"/>
</dbReference>
<dbReference type="GO" id="GO:0005829">
    <property type="term" value="C:cytosol"/>
    <property type="evidence" value="ECO:0007669"/>
    <property type="project" value="TreeGrafter"/>
</dbReference>
<evidence type="ECO:0000259" key="1">
    <source>
        <dbReference type="Pfam" id="PF10415"/>
    </source>
</evidence>
<organism evidence="2">
    <name type="scientific">marine sediment metagenome</name>
    <dbReference type="NCBI Taxonomy" id="412755"/>
    <lineage>
        <taxon>unclassified sequences</taxon>
        <taxon>metagenomes</taxon>
        <taxon>ecological metagenomes</taxon>
    </lineage>
</organism>
<dbReference type="InterPro" id="IPR008948">
    <property type="entry name" value="L-Aspartase-like"/>
</dbReference>
<dbReference type="GO" id="GO:0006099">
    <property type="term" value="P:tricarboxylic acid cycle"/>
    <property type="evidence" value="ECO:0007669"/>
    <property type="project" value="InterPro"/>
</dbReference>
<sequence length="142" mass="15364">MPGKVNPVIPESVMMLCATVIGHDTAITLGGQHGNLELNTMMPMMADHLLESIRLLTNGTRVLTEKCITGIRADKNRAQSLIEGSLAMCTALAPIIGYDQAADIAREAFATGRTVRQIALEREVLPEKELKKVLDPMGLTKP</sequence>
<gene>
    <name evidence="2" type="ORF">S12H4_59394</name>
</gene>
<name>X1V4I5_9ZZZZ</name>
<reference evidence="2" key="1">
    <citation type="journal article" date="2014" name="Front. Microbiol.">
        <title>High frequency of phylogenetically diverse reductive dehalogenase-homologous genes in deep subseafloor sedimentary metagenomes.</title>
        <authorList>
            <person name="Kawai M."/>
            <person name="Futagami T."/>
            <person name="Toyoda A."/>
            <person name="Takaki Y."/>
            <person name="Nishi S."/>
            <person name="Hori S."/>
            <person name="Arai W."/>
            <person name="Tsubouchi T."/>
            <person name="Morono Y."/>
            <person name="Uchiyama I."/>
            <person name="Ito T."/>
            <person name="Fujiyama A."/>
            <person name="Inagaki F."/>
            <person name="Takami H."/>
        </authorList>
    </citation>
    <scope>NUCLEOTIDE SEQUENCE</scope>
    <source>
        <strain evidence="2">Expedition CK06-06</strain>
    </source>
</reference>
<dbReference type="InterPro" id="IPR018951">
    <property type="entry name" value="Fumarase_C_C"/>
</dbReference>
<comment type="caution">
    <text evidence="2">The sequence shown here is derived from an EMBL/GenBank/DDBJ whole genome shotgun (WGS) entry which is preliminary data.</text>
</comment>
<evidence type="ECO:0000313" key="2">
    <source>
        <dbReference type="EMBL" id="GAJ24624.1"/>
    </source>
</evidence>
<accession>X1V4I5</accession>
<dbReference type="GO" id="GO:0008797">
    <property type="term" value="F:aspartate ammonia-lyase activity"/>
    <property type="evidence" value="ECO:0007669"/>
    <property type="project" value="TreeGrafter"/>
</dbReference>
<dbReference type="InterPro" id="IPR051546">
    <property type="entry name" value="Aspartate_Ammonia-Lyase"/>
</dbReference>
<dbReference type="GO" id="GO:0006531">
    <property type="term" value="P:aspartate metabolic process"/>
    <property type="evidence" value="ECO:0007669"/>
    <property type="project" value="TreeGrafter"/>
</dbReference>
<protein>
    <recommendedName>
        <fullName evidence="1">Fumarase C C-terminal domain-containing protein</fullName>
    </recommendedName>
</protein>
<feature type="domain" description="Fumarase C C-terminal" evidence="1">
    <location>
        <begin position="89"/>
        <end position="140"/>
    </location>
</feature>
<dbReference type="SUPFAM" id="SSF48557">
    <property type="entry name" value="L-aspartase-like"/>
    <property type="match status" value="1"/>
</dbReference>
<dbReference type="EMBL" id="BARW01038799">
    <property type="protein sequence ID" value="GAJ24624.1"/>
    <property type="molecule type" value="Genomic_DNA"/>
</dbReference>